<comment type="caution">
    <text evidence="11">The sequence shown here is derived from an EMBL/GenBank/DDBJ whole genome shotgun (WGS) entry which is preliminary data.</text>
</comment>
<dbReference type="PANTHER" id="PTHR22950:SF678">
    <property type="entry name" value="VACUOLAR AMINO ACID TRANSPORTER 5-RELATED"/>
    <property type="match status" value="1"/>
</dbReference>
<proteinExistence type="inferred from homology"/>
<evidence type="ECO:0000256" key="6">
    <source>
        <dbReference type="ARBA" id="ARBA00022970"/>
    </source>
</evidence>
<feature type="transmembrane region" description="Helical" evidence="9">
    <location>
        <begin position="144"/>
        <end position="162"/>
    </location>
</feature>
<evidence type="ECO:0000256" key="8">
    <source>
        <dbReference type="ARBA" id="ARBA00023136"/>
    </source>
</evidence>
<keyword evidence="8 9" id="KW-0472">Membrane</keyword>
<feature type="transmembrane region" description="Helical" evidence="9">
    <location>
        <begin position="325"/>
        <end position="348"/>
    </location>
</feature>
<evidence type="ECO:0000256" key="7">
    <source>
        <dbReference type="ARBA" id="ARBA00022989"/>
    </source>
</evidence>
<comment type="similarity">
    <text evidence="2">Belongs to the amino acid/polyamine transporter 2 family.</text>
</comment>
<dbReference type="EMBL" id="JPQZ01000065">
    <property type="protein sequence ID" value="KKO74496.1"/>
    <property type="molecule type" value="Genomic_DNA"/>
</dbReference>
<dbReference type="GO" id="GO:0005774">
    <property type="term" value="C:vacuolar membrane"/>
    <property type="evidence" value="ECO:0007669"/>
    <property type="project" value="UniProtKB-SubCell"/>
</dbReference>
<keyword evidence="4" id="KW-0926">Vacuole</keyword>
<keyword evidence="7 9" id="KW-1133">Transmembrane helix</keyword>
<dbReference type="GO" id="GO:0061459">
    <property type="term" value="F:L-arginine transmembrane transporter activity"/>
    <property type="evidence" value="ECO:0007669"/>
    <property type="project" value="TreeGrafter"/>
</dbReference>
<dbReference type="GeneID" id="36321148"/>
<feature type="domain" description="Amino acid transporter transmembrane" evidence="10">
    <location>
        <begin position="2"/>
        <end position="378"/>
    </location>
</feature>
<evidence type="ECO:0000256" key="9">
    <source>
        <dbReference type="SAM" id="Phobius"/>
    </source>
</evidence>
<organism evidence="11 12">
    <name type="scientific">Vairimorpha ceranae</name>
    <dbReference type="NCBI Taxonomy" id="40302"/>
    <lineage>
        <taxon>Eukaryota</taxon>
        <taxon>Fungi</taxon>
        <taxon>Fungi incertae sedis</taxon>
        <taxon>Microsporidia</taxon>
        <taxon>Nosematidae</taxon>
        <taxon>Vairimorpha</taxon>
    </lineage>
</organism>
<dbReference type="GO" id="GO:0015189">
    <property type="term" value="F:L-lysine transmembrane transporter activity"/>
    <property type="evidence" value="ECO:0007669"/>
    <property type="project" value="TreeGrafter"/>
</dbReference>
<dbReference type="InterPro" id="IPR013057">
    <property type="entry name" value="AA_transpt_TM"/>
</dbReference>
<dbReference type="VEuPathDB" id="MicrosporidiaDB:AAJ76_650008009"/>
<feature type="transmembrane region" description="Helical" evidence="9">
    <location>
        <begin position="259"/>
        <end position="278"/>
    </location>
</feature>
<dbReference type="OrthoDB" id="438545at2759"/>
<feature type="transmembrane region" description="Helical" evidence="9">
    <location>
        <begin position="299"/>
        <end position="319"/>
    </location>
</feature>
<comment type="subcellular location">
    <subcellularLocation>
        <location evidence="1">Vacuole membrane</location>
        <topology evidence="1">Multi-pass membrane protein</topology>
    </subcellularLocation>
</comment>
<dbReference type="Proteomes" id="UP000034350">
    <property type="component" value="Unassembled WGS sequence"/>
</dbReference>
<dbReference type="VEuPathDB" id="MicrosporidiaDB:NCER_101697"/>
<protein>
    <submittedName>
        <fullName evidence="11">Aminoacid transporter</fullName>
    </submittedName>
</protein>
<feature type="transmembrane region" description="Helical" evidence="9">
    <location>
        <begin position="80"/>
        <end position="100"/>
    </location>
</feature>
<evidence type="ECO:0000256" key="5">
    <source>
        <dbReference type="ARBA" id="ARBA00022692"/>
    </source>
</evidence>
<feature type="transmembrane region" description="Helical" evidence="9">
    <location>
        <begin position="220"/>
        <end position="239"/>
    </location>
</feature>
<feature type="transmembrane region" description="Helical" evidence="9">
    <location>
        <begin position="360"/>
        <end position="383"/>
    </location>
</feature>
<keyword evidence="12" id="KW-1185">Reference proteome</keyword>
<dbReference type="GO" id="GO:0005302">
    <property type="term" value="F:L-tyrosine transmembrane transporter activity"/>
    <property type="evidence" value="ECO:0007669"/>
    <property type="project" value="TreeGrafter"/>
</dbReference>
<evidence type="ECO:0000256" key="4">
    <source>
        <dbReference type="ARBA" id="ARBA00022554"/>
    </source>
</evidence>
<feature type="transmembrane region" description="Helical" evidence="9">
    <location>
        <begin position="120"/>
        <end position="137"/>
    </location>
</feature>
<evidence type="ECO:0000313" key="11">
    <source>
        <dbReference type="EMBL" id="KKO74496.1"/>
    </source>
</evidence>
<keyword evidence="5 9" id="KW-0812">Transmembrane</keyword>
<dbReference type="VEuPathDB" id="MicrosporidiaDB:G9O61_00g000770"/>
<keyword evidence="6" id="KW-0029">Amino-acid transport</keyword>
<dbReference type="GO" id="GO:0015194">
    <property type="term" value="F:L-serine transmembrane transporter activity"/>
    <property type="evidence" value="ECO:0007669"/>
    <property type="project" value="TreeGrafter"/>
</dbReference>
<dbReference type="RefSeq" id="XP_024330238.1">
    <property type="nucleotide sequence ID" value="XM_024476196.1"/>
</dbReference>
<sequence>MNATFKSCFITLLKTCIGSGALSFPYLFATYGIFTASILTIISGGFAVVGLILYINCAKEIGRNATLSEISKISMPYTKILVDFSVFLKCFGVSLSYLIISKQLIPPIIHTLFHYTIKPSYVLIVFLLLVGPFCYFDKLDKLKYTSLCGVISIIFVILATIYRYKYTDIPNNIIIYYIAPLSKSYLGGFGKFVFSFTCHQNIFAIYSEISNNSLPNMRKLIYLVALTALSLYLSFGYYNYLIYGQFVKDNIILNFPNDVLATIVRGLYVIVMGVSYPLQVNPCRVYLIKMTNIQFKNEVRVTFLSTTLIILLTYFIAVSGMNLGLVYSIIGATASTLMCLIFPVLFYFNMDLERNIFLDILGYLSFLFGIFVFSTTIYSVVYFKNN</sequence>
<dbReference type="Pfam" id="PF01490">
    <property type="entry name" value="Aa_trans"/>
    <property type="match status" value="1"/>
</dbReference>
<reference evidence="11 12" key="1">
    <citation type="journal article" date="2015" name="Environ. Microbiol.">
        <title>Genome analyses suggest the presence of polyploidy and recent human-driven expansions in eight global populations of the honeybee pathogen Nosema ceranae.</title>
        <authorList>
            <person name="Pelin A."/>
            <person name="Selman M."/>
            <person name="Aris-Brosou S."/>
            <person name="Farinelli L."/>
            <person name="Corradi N."/>
        </authorList>
    </citation>
    <scope>NUCLEOTIDE SEQUENCE [LARGE SCALE GENOMIC DNA]</scope>
    <source>
        <strain evidence="11 12">PA08 1199</strain>
    </source>
</reference>
<dbReference type="PANTHER" id="PTHR22950">
    <property type="entry name" value="AMINO ACID TRANSPORTER"/>
    <property type="match status" value="1"/>
</dbReference>
<feature type="transmembrane region" description="Helical" evidence="9">
    <location>
        <begin position="174"/>
        <end position="199"/>
    </location>
</feature>
<feature type="transmembrane region" description="Helical" evidence="9">
    <location>
        <begin position="33"/>
        <end position="55"/>
    </location>
</feature>
<name>A0A0F9WA67_9MICR</name>
<evidence type="ECO:0000256" key="3">
    <source>
        <dbReference type="ARBA" id="ARBA00022448"/>
    </source>
</evidence>
<evidence type="ECO:0000259" key="10">
    <source>
        <dbReference type="Pfam" id="PF01490"/>
    </source>
</evidence>
<accession>A0A0F9WA67</accession>
<evidence type="ECO:0000256" key="1">
    <source>
        <dbReference type="ARBA" id="ARBA00004128"/>
    </source>
</evidence>
<evidence type="ECO:0000313" key="12">
    <source>
        <dbReference type="Proteomes" id="UP000034350"/>
    </source>
</evidence>
<gene>
    <name evidence="11" type="ORF">AAJ76_650008009</name>
</gene>
<evidence type="ECO:0000256" key="2">
    <source>
        <dbReference type="ARBA" id="ARBA00008066"/>
    </source>
</evidence>
<keyword evidence="3" id="KW-0813">Transport</keyword>
<dbReference type="GO" id="GO:0005290">
    <property type="term" value="F:L-histidine transmembrane transporter activity"/>
    <property type="evidence" value="ECO:0007669"/>
    <property type="project" value="TreeGrafter"/>
</dbReference>
<dbReference type="AlphaFoldDB" id="A0A0F9WA67"/>
<dbReference type="GO" id="GO:0005313">
    <property type="term" value="F:L-glutamate transmembrane transporter activity"/>
    <property type="evidence" value="ECO:0007669"/>
    <property type="project" value="TreeGrafter"/>
</dbReference>